<keyword evidence="1" id="KW-0418">Kinase</keyword>
<dbReference type="Proteomes" id="UP000319213">
    <property type="component" value="Unassembled WGS sequence"/>
</dbReference>
<feature type="domain" description="Histidine kinase/HSP90-like ATPase" evidence="2">
    <location>
        <begin position="18"/>
        <end position="132"/>
    </location>
</feature>
<proteinExistence type="predicted"/>
<dbReference type="PANTHER" id="PTHR35526:SF3">
    <property type="entry name" value="ANTI-SIGMA-F FACTOR RSBW"/>
    <property type="match status" value="1"/>
</dbReference>
<dbReference type="GO" id="GO:0004674">
    <property type="term" value="F:protein serine/threonine kinase activity"/>
    <property type="evidence" value="ECO:0007669"/>
    <property type="project" value="UniProtKB-KW"/>
</dbReference>
<accession>A0A543ISH0</accession>
<dbReference type="Gene3D" id="3.30.565.10">
    <property type="entry name" value="Histidine kinase-like ATPase, C-terminal domain"/>
    <property type="match status" value="1"/>
</dbReference>
<keyword evidence="1" id="KW-0723">Serine/threonine-protein kinase</keyword>
<evidence type="ECO:0000313" key="3">
    <source>
        <dbReference type="EMBL" id="TQM73520.1"/>
    </source>
</evidence>
<comment type="caution">
    <text evidence="3">The sequence shown here is derived from an EMBL/GenBank/DDBJ whole genome shotgun (WGS) entry which is preliminary data.</text>
</comment>
<organism evidence="3 4">
    <name type="scientific">Thermopolyspora flexuosa</name>
    <dbReference type="NCBI Taxonomy" id="103836"/>
    <lineage>
        <taxon>Bacteria</taxon>
        <taxon>Bacillati</taxon>
        <taxon>Actinomycetota</taxon>
        <taxon>Actinomycetes</taxon>
        <taxon>Streptosporangiales</taxon>
        <taxon>Streptosporangiaceae</taxon>
        <taxon>Thermopolyspora</taxon>
    </lineage>
</organism>
<keyword evidence="4" id="KW-1185">Reference proteome</keyword>
<sequence>MTRALSDRQPVRRLWRSFPGTNRQVGVVRQMIADYLGNGPSAEVAQFVASELVTNALRHTRSGLPEGRFRLTLDNRDDLLVIGVTDQGGPADPPQVRHVGVDATGGRGLYLVEDMATLWGVYGDPHGRTVWALIQLAPTS</sequence>
<dbReference type="RefSeq" id="WP_142257821.1">
    <property type="nucleotide sequence ID" value="NZ_BMPV01000004.1"/>
</dbReference>
<dbReference type="EMBL" id="VFPQ01000001">
    <property type="protein sequence ID" value="TQM73520.1"/>
    <property type="molecule type" value="Genomic_DNA"/>
</dbReference>
<dbReference type="InterPro" id="IPR036890">
    <property type="entry name" value="HATPase_C_sf"/>
</dbReference>
<dbReference type="PANTHER" id="PTHR35526">
    <property type="entry name" value="ANTI-SIGMA-F FACTOR RSBW-RELATED"/>
    <property type="match status" value="1"/>
</dbReference>
<evidence type="ECO:0000259" key="2">
    <source>
        <dbReference type="Pfam" id="PF13581"/>
    </source>
</evidence>
<dbReference type="InterPro" id="IPR050267">
    <property type="entry name" value="Anti-sigma-factor_SerPK"/>
</dbReference>
<dbReference type="CDD" id="cd16936">
    <property type="entry name" value="HATPase_RsbW-like"/>
    <property type="match status" value="1"/>
</dbReference>
<name>A0A543ISH0_9ACTN</name>
<reference evidence="3 4" key="1">
    <citation type="submission" date="2019-06" db="EMBL/GenBank/DDBJ databases">
        <title>Sequencing the genomes of 1000 actinobacteria strains.</title>
        <authorList>
            <person name="Klenk H.-P."/>
        </authorList>
    </citation>
    <scope>NUCLEOTIDE SEQUENCE [LARGE SCALE GENOMIC DNA]</scope>
    <source>
        <strain evidence="3 4">DSM 43186</strain>
    </source>
</reference>
<dbReference type="SUPFAM" id="SSF55874">
    <property type="entry name" value="ATPase domain of HSP90 chaperone/DNA topoisomerase II/histidine kinase"/>
    <property type="match status" value="1"/>
</dbReference>
<dbReference type="AlphaFoldDB" id="A0A543ISH0"/>
<evidence type="ECO:0000256" key="1">
    <source>
        <dbReference type="ARBA" id="ARBA00022527"/>
    </source>
</evidence>
<dbReference type="InterPro" id="IPR003594">
    <property type="entry name" value="HATPase_dom"/>
</dbReference>
<dbReference type="OrthoDB" id="4284922at2"/>
<evidence type="ECO:0000313" key="4">
    <source>
        <dbReference type="Proteomes" id="UP000319213"/>
    </source>
</evidence>
<keyword evidence="1" id="KW-0808">Transferase</keyword>
<protein>
    <submittedName>
        <fullName evidence="3">Anti-sigma regulatory factor (Ser/Thr protein kinase)</fullName>
    </submittedName>
</protein>
<dbReference type="Pfam" id="PF13581">
    <property type="entry name" value="HATPase_c_2"/>
    <property type="match status" value="1"/>
</dbReference>
<gene>
    <name evidence="3" type="ORF">FHX40_0163</name>
</gene>